<reference evidence="11 12" key="1">
    <citation type="submission" date="2024-01" db="EMBL/GenBank/DDBJ databases">
        <title>Comparative genomics of Cryptococcus and Kwoniella reveals pathogenesis evolution and contrasting modes of karyotype evolution via chromosome fusion or intercentromeric recombination.</title>
        <authorList>
            <person name="Coelho M.A."/>
            <person name="David-Palma M."/>
            <person name="Shea T."/>
            <person name="Bowers K."/>
            <person name="McGinley-Smith S."/>
            <person name="Mohammad A.W."/>
            <person name="Gnirke A."/>
            <person name="Yurkov A.M."/>
            <person name="Nowrousian M."/>
            <person name="Sun S."/>
            <person name="Cuomo C.A."/>
            <person name="Heitman J."/>
        </authorList>
    </citation>
    <scope>NUCLEOTIDE SEQUENCE [LARGE SCALE GENOMIC DNA]</scope>
    <source>
        <strain evidence="11 12">CBS 6074</strain>
    </source>
</reference>
<evidence type="ECO:0000256" key="1">
    <source>
        <dbReference type="ARBA" id="ARBA00004370"/>
    </source>
</evidence>
<keyword evidence="5 9" id="KW-0472">Membrane</keyword>
<comment type="catalytic activity">
    <reaction evidence="7">
        <text>a sterol ester + H2O = a sterol + a fatty acid + H(+)</text>
        <dbReference type="Rhea" id="RHEA:10100"/>
        <dbReference type="ChEBI" id="CHEBI:15377"/>
        <dbReference type="ChEBI" id="CHEBI:15378"/>
        <dbReference type="ChEBI" id="CHEBI:15889"/>
        <dbReference type="ChEBI" id="CHEBI:28868"/>
        <dbReference type="ChEBI" id="CHEBI:35915"/>
        <dbReference type="EC" id="3.1.1.13"/>
    </reaction>
</comment>
<evidence type="ECO:0000256" key="5">
    <source>
        <dbReference type="ARBA" id="ARBA00023136"/>
    </source>
</evidence>
<dbReference type="FunFam" id="3.40.50.1820:FF:000108">
    <property type="entry name" value="Lipid particle protein"/>
    <property type="match status" value="1"/>
</dbReference>
<feature type="compositionally biased region" description="Low complexity" evidence="8">
    <location>
        <begin position="67"/>
        <end position="77"/>
    </location>
</feature>
<feature type="compositionally biased region" description="Low complexity" evidence="8">
    <location>
        <begin position="91"/>
        <end position="108"/>
    </location>
</feature>
<gene>
    <name evidence="11" type="ORF">L201_001963</name>
</gene>
<keyword evidence="9" id="KW-1133">Transmembrane helix</keyword>
<evidence type="ECO:0000256" key="7">
    <source>
        <dbReference type="ARBA" id="ARBA00051395"/>
    </source>
</evidence>
<dbReference type="EC" id="3.1.1.13" evidence="6"/>
<dbReference type="EMBL" id="CP144099">
    <property type="protein sequence ID" value="WWC87077.1"/>
    <property type="molecule type" value="Genomic_DNA"/>
</dbReference>
<dbReference type="GeneID" id="91092635"/>
<evidence type="ECO:0000256" key="8">
    <source>
        <dbReference type="SAM" id="MobiDB-lite"/>
    </source>
</evidence>
<feature type="region of interest" description="Disordered" evidence="8">
    <location>
        <begin position="688"/>
        <end position="714"/>
    </location>
</feature>
<dbReference type="RefSeq" id="XP_066073840.1">
    <property type="nucleotide sequence ID" value="XM_066217743.1"/>
</dbReference>
<feature type="compositionally biased region" description="Low complexity" evidence="8">
    <location>
        <begin position="206"/>
        <end position="226"/>
    </location>
</feature>
<dbReference type="GO" id="GO:0016020">
    <property type="term" value="C:membrane"/>
    <property type="evidence" value="ECO:0007669"/>
    <property type="project" value="UniProtKB-SubCell"/>
</dbReference>
<comment type="subcellular location">
    <subcellularLocation>
        <location evidence="1">Membrane</location>
    </subcellularLocation>
</comment>
<dbReference type="AlphaFoldDB" id="A0AAX4JNX8"/>
<evidence type="ECO:0000256" key="9">
    <source>
        <dbReference type="SAM" id="Phobius"/>
    </source>
</evidence>
<dbReference type="InterPro" id="IPR029058">
    <property type="entry name" value="AB_hydrolase_fold"/>
</dbReference>
<name>A0AAX4JNX8_9TREE</name>
<proteinExistence type="inferred from homology"/>
<evidence type="ECO:0000256" key="4">
    <source>
        <dbReference type="ARBA" id="ARBA00023098"/>
    </source>
</evidence>
<comment type="similarity">
    <text evidence="2">Belongs to the AB hydrolase superfamily.</text>
</comment>
<dbReference type="Gene3D" id="3.40.50.1820">
    <property type="entry name" value="alpha/beta hydrolase"/>
    <property type="match status" value="1"/>
</dbReference>
<protein>
    <recommendedName>
        <fullName evidence="6">sterol esterase</fullName>
        <ecNumber evidence="6">3.1.1.13</ecNumber>
    </recommendedName>
</protein>
<dbReference type="Proteomes" id="UP001355207">
    <property type="component" value="Chromosome 2"/>
</dbReference>
<keyword evidence="4" id="KW-0443">Lipid metabolism</keyword>
<feature type="transmembrane region" description="Helical" evidence="9">
    <location>
        <begin position="551"/>
        <end position="572"/>
    </location>
</feature>
<feature type="region of interest" description="Disordered" evidence="8">
    <location>
        <begin position="143"/>
        <end position="226"/>
    </location>
</feature>
<evidence type="ECO:0000256" key="3">
    <source>
        <dbReference type="ARBA" id="ARBA00022801"/>
    </source>
</evidence>
<feature type="compositionally biased region" description="Low complexity" evidence="8">
    <location>
        <begin position="17"/>
        <end position="27"/>
    </location>
</feature>
<evidence type="ECO:0000313" key="11">
    <source>
        <dbReference type="EMBL" id="WWC87077.1"/>
    </source>
</evidence>
<dbReference type="GO" id="GO:0016125">
    <property type="term" value="P:sterol metabolic process"/>
    <property type="evidence" value="ECO:0007669"/>
    <property type="project" value="UniProtKB-ARBA"/>
</dbReference>
<dbReference type="Pfam" id="PF04083">
    <property type="entry name" value="Abhydro_lipase"/>
    <property type="match status" value="1"/>
</dbReference>
<evidence type="ECO:0000256" key="2">
    <source>
        <dbReference type="ARBA" id="ARBA00008645"/>
    </source>
</evidence>
<feature type="transmembrane region" description="Helical" evidence="9">
    <location>
        <begin position="274"/>
        <end position="297"/>
    </location>
</feature>
<feature type="region of interest" description="Disordered" evidence="8">
    <location>
        <begin position="14"/>
        <end position="122"/>
    </location>
</feature>
<dbReference type="PANTHER" id="PTHR11005">
    <property type="entry name" value="LYSOSOMAL ACID LIPASE-RELATED"/>
    <property type="match status" value="1"/>
</dbReference>
<accession>A0AAX4JNX8</accession>
<keyword evidence="3" id="KW-0378">Hydrolase</keyword>
<feature type="domain" description="Partial AB-hydrolase lipase" evidence="10">
    <location>
        <begin position="337"/>
        <end position="398"/>
    </location>
</feature>
<evidence type="ECO:0000259" key="10">
    <source>
        <dbReference type="Pfam" id="PF04083"/>
    </source>
</evidence>
<feature type="compositionally biased region" description="Basic and acidic residues" evidence="8">
    <location>
        <begin position="688"/>
        <end position="702"/>
    </location>
</feature>
<sequence length="714" mass="79782">MSTLLPSKLIGVTTTILSPASSSSSRGSPEELRKALSPHGGAPLSGESSLIPSKYIISEKRDEEIGSSPYSSPSNSPRNQFHTIGQTSAFSPNPESTSSSPVNNTTNNQFPPPHIHLTRAPPSTLMDAPARAAMNLPNGNTAAAQARAVRGSNDNAKTPEYEIDEDGFGYESGRNSSGNGSGSGLNSGNGEERTPLLAPTPTYPGSNNNLKPSLSRSSSTGSNSSNRGILRRIFIDRSTTPTQHLIRPTFPPPSLSTYSPIPHKPLSFLAKINLFINQSISIILSTYFLIFVVLWAFTAECAKALPKWVWPNKPRKFPWDDENYWKKEGKKVSKDPSDYAKQVGMDIEHQTVETEDGYFLKMHKVIDPKAEPRSDGRGGFPVLILHGLFQSSGSFVTSEDRSLAFWLAKNGGYQVYLGNTRGIFDMGHRNFSRNDPRFWDWTIRELAMYDLPALVEHVCRETGYDKIAFIGHSQGNGLAFISLSLGMCPSLGKKLSVFIALAPAVYAGPLTHGFPFTALNKMEWSTWKRFFGVLDFIPLMRWAYDYAPARLFAALGYIMFAFLFGWTDANWLHRRKTKMFRFTPTPVSSASIFWWCGKGGFADRKCTLDDSLDRWFDHRFPPLSIYHGGRDYLVLAEPLIERMEKKEKDCKVIKVTKLDKSEHCDFYWAAEAVEWAYLSFMDDIESTRPKYPDEEESPEKGTETNIDPNWDESD</sequence>
<feature type="transmembrane region" description="Helical" evidence="9">
    <location>
        <begin position="495"/>
        <end position="514"/>
    </location>
</feature>
<keyword evidence="9" id="KW-0812">Transmembrane</keyword>
<dbReference type="InterPro" id="IPR006693">
    <property type="entry name" value="AB_hydrolase_lipase"/>
</dbReference>
<dbReference type="SUPFAM" id="SSF53474">
    <property type="entry name" value="alpha/beta-Hydrolases"/>
    <property type="match status" value="1"/>
</dbReference>
<dbReference type="GO" id="GO:0004771">
    <property type="term" value="F:sterol ester esterase activity"/>
    <property type="evidence" value="ECO:0007669"/>
    <property type="project" value="UniProtKB-EC"/>
</dbReference>
<evidence type="ECO:0000256" key="6">
    <source>
        <dbReference type="ARBA" id="ARBA00039150"/>
    </source>
</evidence>
<feature type="compositionally biased region" description="Polar residues" evidence="8">
    <location>
        <begin position="78"/>
        <end position="90"/>
    </location>
</feature>
<keyword evidence="12" id="KW-1185">Reference proteome</keyword>
<evidence type="ECO:0000313" key="12">
    <source>
        <dbReference type="Proteomes" id="UP001355207"/>
    </source>
</evidence>
<organism evidence="11 12">
    <name type="scientific">Kwoniella dendrophila CBS 6074</name>
    <dbReference type="NCBI Taxonomy" id="1295534"/>
    <lineage>
        <taxon>Eukaryota</taxon>
        <taxon>Fungi</taxon>
        <taxon>Dikarya</taxon>
        <taxon>Basidiomycota</taxon>
        <taxon>Agaricomycotina</taxon>
        <taxon>Tremellomycetes</taxon>
        <taxon>Tremellales</taxon>
        <taxon>Cryptococcaceae</taxon>
        <taxon>Kwoniella</taxon>
    </lineage>
</organism>